<reference evidence="4" key="1">
    <citation type="journal article" date="2020" name="bioRxiv">
        <title>Comparative genomics of Chlamydomonas.</title>
        <authorList>
            <person name="Craig R.J."/>
            <person name="Hasan A.R."/>
            <person name="Ness R.W."/>
            <person name="Keightley P.D."/>
        </authorList>
    </citation>
    <scope>NUCLEOTIDE SEQUENCE</scope>
    <source>
        <strain evidence="4">CCAP 11/70</strain>
    </source>
</reference>
<dbReference type="Proteomes" id="UP000612055">
    <property type="component" value="Unassembled WGS sequence"/>
</dbReference>
<proteinExistence type="predicted"/>
<feature type="region of interest" description="Disordered" evidence="1">
    <location>
        <begin position="705"/>
        <end position="767"/>
    </location>
</feature>
<dbReference type="EMBL" id="JAEHOE010000131">
    <property type="protein sequence ID" value="KAG2485342.1"/>
    <property type="molecule type" value="Genomic_DNA"/>
</dbReference>
<keyword evidence="5" id="KW-1185">Reference proteome</keyword>
<accession>A0A835XIJ5</accession>
<evidence type="ECO:0000256" key="1">
    <source>
        <dbReference type="SAM" id="MobiDB-lite"/>
    </source>
</evidence>
<organism evidence="4 5">
    <name type="scientific">Edaphochlamys debaryana</name>
    <dbReference type="NCBI Taxonomy" id="47281"/>
    <lineage>
        <taxon>Eukaryota</taxon>
        <taxon>Viridiplantae</taxon>
        <taxon>Chlorophyta</taxon>
        <taxon>core chlorophytes</taxon>
        <taxon>Chlorophyceae</taxon>
        <taxon>CS clade</taxon>
        <taxon>Chlamydomonadales</taxon>
        <taxon>Chlamydomonadales incertae sedis</taxon>
        <taxon>Edaphochlamys</taxon>
    </lineage>
</organism>
<feature type="transmembrane region" description="Helical" evidence="2">
    <location>
        <begin position="914"/>
        <end position="936"/>
    </location>
</feature>
<keyword evidence="3" id="KW-0732">Signal</keyword>
<name>A0A835XIJ5_9CHLO</name>
<keyword evidence="2" id="KW-0472">Membrane</keyword>
<feature type="compositionally biased region" description="Gly residues" evidence="1">
    <location>
        <begin position="1192"/>
        <end position="1209"/>
    </location>
</feature>
<dbReference type="AlphaFoldDB" id="A0A835XIJ5"/>
<evidence type="ECO:0000313" key="4">
    <source>
        <dbReference type="EMBL" id="KAG2485342.1"/>
    </source>
</evidence>
<evidence type="ECO:0000313" key="5">
    <source>
        <dbReference type="Proteomes" id="UP000612055"/>
    </source>
</evidence>
<feature type="compositionally biased region" description="Polar residues" evidence="1">
    <location>
        <begin position="1178"/>
        <end position="1191"/>
    </location>
</feature>
<protein>
    <submittedName>
        <fullName evidence="4">Uncharacterized protein</fullName>
    </submittedName>
</protein>
<feature type="region of interest" description="Disordered" evidence="1">
    <location>
        <begin position="547"/>
        <end position="572"/>
    </location>
</feature>
<feature type="transmembrane region" description="Helical" evidence="2">
    <location>
        <begin position="209"/>
        <end position="227"/>
    </location>
</feature>
<gene>
    <name evidence="4" type="ORF">HYH03_015923</name>
</gene>
<keyword evidence="2" id="KW-1133">Transmembrane helix</keyword>
<feature type="transmembrane region" description="Helical" evidence="2">
    <location>
        <begin position="943"/>
        <end position="964"/>
    </location>
</feature>
<evidence type="ECO:0000256" key="2">
    <source>
        <dbReference type="SAM" id="Phobius"/>
    </source>
</evidence>
<keyword evidence="2" id="KW-0812">Transmembrane</keyword>
<feature type="region of interest" description="Disordered" evidence="1">
    <location>
        <begin position="1150"/>
        <end position="1209"/>
    </location>
</feature>
<feature type="chain" id="PRO_5032997520" evidence="3">
    <location>
        <begin position="27"/>
        <end position="1209"/>
    </location>
</feature>
<feature type="transmembrane region" description="Helical" evidence="2">
    <location>
        <begin position="1107"/>
        <end position="1127"/>
    </location>
</feature>
<evidence type="ECO:0000256" key="3">
    <source>
        <dbReference type="SAM" id="SignalP"/>
    </source>
</evidence>
<feature type="transmembrane region" description="Helical" evidence="2">
    <location>
        <begin position="134"/>
        <end position="154"/>
    </location>
</feature>
<sequence length="1209" mass="122180">MARCFAAACWVASLLLLAWAPALATAQRANADPAAATTAATAQGQRNASATSQPIQAAATPVLRISNGSLRFEWRNGTSRTLLPAADPDPTPELCPNAAWKGWVFLRSAPTFDPLAWSQDQWEAYLKDYQLRSAAFSLALLALGLVGLLGFLAWRLVQWCVGCSASGCGPCCPGPGCGGRCGGGCGRRCGVGSESGAFLGDRKHTVLKVLASLLLLGAVGMAGWGMAGLDPALVGELWGGVRAVLALGGRLDGNLAAVETQLVSYLPSTLHALRREVQAAANTSAAAAAAAQEGISFALSSVATASGLASSASSAAAALANATGALAALAAQLGVLQEGAGNASGSGGARRSLRADNESANATLSALLPALAAGLPAVEALPGTAAGVRGALQALGSAAVRMAGLGPADPTPPPGDAAAALAAALGGLRLTEWGEALGNATRGLEAYGEARSGPALRITAEAARTVAEASAALSPEAAAALAGAARNLSASFGGRPRQALEDLRLRLASLDRDVVAVGGWSVRLGNGTSVQIMNLTTEVINRLTRYLDTGNGTNDPTVQPPTAANGTDADGGGQPLLVVNGRRFLLPDPSQPWALEPALQALTSAAAALSAAAPSAAALASAASAAAALASSGPDPGPLAGLLRASLGPALASLRGPAGALGDALTAHTADPSSTPKLRALRQALIDQAPALAAVGSAFRSPALQELQGGSEGRHRRRRRLQGQHGQGEGQGQGQGQGMPDAGTDGGNWPQGWRQRRLQQDPAAAPSAAAAGAAEALAAAAARLGPVVSGFAGDVSTAGPRAAAAYGNLTAAYGGDLGALQDMLRQYAAGLEEAVGFVSQLPSPEQVAAAVSGATAELQSEADSLIDDALDACSDAVRDVTSARRHVRDDVLDPAYDIVHDYQPVSEDAAHIAYAVWMALWALAAAALLGLVWAAWAHWIAGLVGLVMLLLGLSIVGQILAAALGFGMQVLHDACGGQIEQSALREAVRSSGSQRELAVALSYYVYGVPYSVDDAFLLAFNVSTAQVQSSLRDAQQRLQGEVTAKYRPQGRMAALLSDLDAGVESTRTAFDAALQGAAYSQIHPAYVEVKGSLCCDAGDFAFREWCALTAAVCLFLAALLPCAYLLARMDLMRREACCGCCGCVPRRPPPKQGGPRGRAAAPAKPPGEQLVQRDPPSESASPPGTRTSSSDAGGGQGRPGGPGVGLRYA</sequence>
<feature type="signal peptide" evidence="3">
    <location>
        <begin position="1"/>
        <end position="26"/>
    </location>
</feature>
<feature type="compositionally biased region" description="Gly residues" evidence="1">
    <location>
        <begin position="725"/>
        <end position="737"/>
    </location>
</feature>
<comment type="caution">
    <text evidence="4">The sequence shown here is derived from an EMBL/GenBank/DDBJ whole genome shotgun (WGS) entry which is preliminary data.</text>
</comment>